<protein>
    <submittedName>
        <fullName evidence="2">Uncharacterized protein</fullName>
    </submittedName>
</protein>
<organism evidence="2 3">
    <name type="scientific">Lactiplantibacillus paraplantarum</name>
    <dbReference type="NCBI Taxonomy" id="60520"/>
    <lineage>
        <taxon>Bacteria</taxon>
        <taxon>Bacillati</taxon>
        <taxon>Bacillota</taxon>
        <taxon>Bacilli</taxon>
        <taxon>Lactobacillales</taxon>
        <taxon>Lactobacillaceae</taxon>
        <taxon>Lactiplantibacillus</taxon>
    </lineage>
</organism>
<gene>
    <name evidence="2" type="ORF">EUZ87_12150</name>
</gene>
<evidence type="ECO:0000256" key="1">
    <source>
        <dbReference type="SAM" id="Phobius"/>
    </source>
</evidence>
<dbReference type="Proteomes" id="UP000292648">
    <property type="component" value="Unassembled WGS sequence"/>
</dbReference>
<evidence type="ECO:0000313" key="3">
    <source>
        <dbReference type="Proteomes" id="UP000292648"/>
    </source>
</evidence>
<dbReference type="EMBL" id="SEHH01000092">
    <property type="protein sequence ID" value="TBX39684.1"/>
    <property type="molecule type" value="Genomic_DNA"/>
</dbReference>
<evidence type="ECO:0000313" key="2">
    <source>
        <dbReference type="EMBL" id="TBX39684.1"/>
    </source>
</evidence>
<keyword evidence="1" id="KW-0472">Membrane</keyword>
<proteinExistence type="predicted"/>
<dbReference type="RefSeq" id="WP_045352285.1">
    <property type="nucleotide sequence ID" value="NZ_CAKMBI010000044.1"/>
</dbReference>
<feature type="transmembrane region" description="Helical" evidence="1">
    <location>
        <begin position="12"/>
        <end position="32"/>
    </location>
</feature>
<accession>A0A4Q9XZL4</accession>
<reference evidence="2 3" key="1">
    <citation type="submission" date="2019-01" db="EMBL/GenBank/DDBJ databases">
        <title>Draft genome sequence of Lactobacillus paraplantarum OSY-TC318, a Producer of the novel lantibiotic Paraplantaracin TC318.</title>
        <authorList>
            <person name="Hussein W.E."/>
            <person name="Huang E."/>
            <person name="Yousef A.E."/>
        </authorList>
    </citation>
    <scope>NUCLEOTIDE SEQUENCE [LARGE SCALE GENOMIC DNA]</scope>
    <source>
        <strain evidence="2 3">OSY-TC318</strain>
    </source>
</reference>
<feature type="transmembrane region" description="Helical" evidence="1">
    <location>
        <begin position="160"/>
        <end position="182"/>
    </location>
</feature>
<keyword evidence="1" id="KW-1133">Transmembrane helix</keyword>
<name>A0A4Q9XZL4_9LACO</name>
<comment type="caution">
    <text evidence="2">The sequence shown here is derived from an EMBL/GenBank/DDBJ whole genome shotgun (WGS) entry which is preliminary data.</text>
</comment>
<sequence>MNYTSQANIHKFTVSLVIILLSSILISTTITLKISANTTSSSQQAIDCIAQELADVSNSIQYDPQTGLATNLDVNALVSKYGSNNQNQLQHINEIMKYEYKRNLQFNQGKLNSIQTRSFWSCMKNQLLDMIGYQTFQALLRGGIQGLIQRKAWKAAAKLLIRYLGDGIGVGFIAAQLSWYAIRCA</sequence>
<dbReference type="AlphaFoldDB" id="A0A4Q9XZL4"/>
<keyword evidence="1" id="KW-0812">Transmembrane</keyword>